<protein>
    <recommendedName>
        <fullName evidence="4 6">50S ribosomal protein L17</fullName>
    </recommendedName>
</protein>
<evidence type="ECO:0000256" key="1">
    <source>
        <dbReference type="ARBA" id="ARBA00008777"/>
    </source>
</evidence>
<organism evidence="9 10">
    <name type="scientific">candidate division WWE3 bacterium CSP1-7</name>
    <dbReference type="NCBI Taxonomy" id="1576480"/>
    <lineage>
        <taxon>Bacteria</taxon>
        <taxon>Katanobacteria</taxon>
    </lineage>
</organism>
<dbReference type="InterPro" id="IPR036373">
    <property type="entry name" value="Ribosomal_bL17_sf"/>
</dbReference>
<comment type="caution">
    <text evidence="9">The sequence shown here is derived from an EMBL/GenBank/DDBJ whole genome shotgun (WGS) entry which is preliminary data.</text>
</comment>
<dbReference type="NCBIfam" id="TIGR00059">
    <property type="entry name" value="L17"/>
    <property type="match status" value="1"/>
</dbReference>
<evidence type="ECO:0000256" key="7">
    <source>
        <dbReference type="SAM" id="Coils"/>
    </source>
</evidence>
<name>A0A0T5ZYB1_UNCKA</name>
<evidence type="ECO:0000313" key="10">
    <source>
        <dbReference type="Proteomes" id="UP000051297"/>
    </source>
</evidence>
<evidence type="ECO:0000313" key="9">
    <source>
        <dbReference type="EMBL" id="KRT67678.1"/>
    </source>
</evidence>
<keyword evidence="3 5" id="KW-0687">Ribonucleoprotein</keyword>
<dbReference type="Proteomes" id="UP000051297">
    <property type="component" value="Unassembled WGS sequence"/>
</dbReference>
<evidence type="ECO:0000256" key="6">
    <source>
        <dbReference type="RuleBase" id="RU000661"/>
    </source>
</evidence>
<feature type="compositionally biased region" description="Basic residues" evidence="8">
    <location>
        <begin position="117"/>
        <end position="132"/>
    </location>
</feature>
<dbReference type="GO" id="GO:0003735">
    <property type="term" value="F:structural constituent of ribosome"/>
    <property type="evidence" value="ECO:0007669"/>
    <property type="project" value="InterPro"/>
</dbReference>
<feature type="coiled-coil region" evidence="7">
    <location>
        <begin position="14"/>
        <end position="41"/>
    </location>
</feature>
<dbReference type="PANTHER" id="PTHR14413">
    <property type="entry name" value="RIBOSOMAL PROTEIN L17"/>
    <property type="match status" value="1"/>
</dbReference>
<sequence>MRQLLTSLVSSEKVVTTEAKAKALKREIDRLISRSKNLNLVTRRKALALFTKKGAAQKFIDQIVPQFSQRIGGYVRVVKLSYRRGDRAPQARVEFVEEIKPAKAKPKVVAKTGSVKKPTKKGTKNAKTAKAK</sequence>
<dbReference type="AlphaFoldDB" id="A0A0T5ZYB1"/>
<accession>A0A0T5ZYB1</accession>
<proteinExistence type="inferred from homology"/>
<dbReference type="STRING" id="1576480.XU08_C0001G0087"/>
<gene>
    <name evidence="9" type="ORF">XU08_C0001G0087</name>
</gene>
<evidence type="ECO:0000256" key="8">
    <source>
        <dbReference type="SAM" id="MobiDB-lite"/>
    </source>
</evidence>
<comment type="similarity">
    <text evidence="1 5">Belongs to the bacterial ribosomal protein bL17 family.</text>
</comment>
<dbReference type="PANTHER" id="PTHR14413:SF16">
    <property type="entry name" value="LARGE RIBOSOMAL SUBUNIT PROTEIN BL17M"/>
    <property type="match status" value="1"/>
</dbReference>
<feature type="region of interest" description="Disordered" evidence="8">
    <location>
        <begin position="107"/>
        <end position="132"/>
    </location>
</feature>
<reference evidence="9 10" key="1">
    <citation type="submission" date="2015-05" db="EMBL/GenBank/DDBJ databases">
        <title>Critical biogeochemical functions in the subsurface are associated with bacteria from new phyla and little studied lineages.</title>
        <authorList>
            <person name="Hug L.A."/>
            <person name="Thomas B.C."/>
            <person name="Sharon I."/>
            <person name="Brown C.T."/>
            <person name="Sharma R."/>
            <person name="Hettich R.L."/>
            <person name="Wilkins M.J."/>
            <person name="Williams K.H."/>
            <person name="Singh A."/>
            <person name="Banfield J.F."/>
        </authorList>
    </citation>
    <scope>NUCLEOTIDE SEQUENCE [LARGE SCALE GENOMIC DNA]</scope>
    <source>
        <strain evidence="9">CSP1-7</strain>
    </source>
</reference>
<evidence type="ECO:0000256" key="4">
    <source>
        <dbReference type="ARBA" id="ARBA00035494"/>
    </source>
</evidence>
<keyword evidence="2 5" id="KW-0689">Ribosomal protein</keyword>
<dbReference type="Gene3D" id="3.90.1030.10">
    <property type="entry name" value="Ribosomal protein L17"/>
    <property type="match status" value="1"/>
</dbReference>
<dbReference type="EMBL" id="LDXK01000001">
    <property type="protein sequence ID" value="KRT67678.1"/>
    <property type="molecule type" value="Genomic_DNA"/>
</dbReference>
<dbReference type="SUPFAM" id="SSF64263">
    <property type="entry name" value="Prokaryotic ribosomal protein L17"/>
    <property type="match status" value="1"/>
</dbReference>
<keyword evidence="7" id="KW-0175">Coiled coil</keyword>
<evidence type="ECO:0000256" key="2">
    <source>
        <dbReference type="ARBA" id="ARBA00022980"/>
    </source>
</evidence>
<evidence type="ECO:0000256" key="3">
    <source>
        <dbReference type="ARBA" id="ARBA00023274"/>
    </source>
</evidence>
<dbReference type="GO" id="GO:0022625">
    <property type="term" value="C:cytosolic large ribosomal subunit"/>
    <property type="evidence" value="ECO:0007669"/>
    <property type="project" value="TreeGrafter"/>
</dbReference>
<dbReference type="Pfam" id="PF01196">
    <property type="entry name" value="Ribosomal_L17"/>
    <property type="match status" value="1"/>
</dbReference>
<evidence type="ECO:0000256" key="5">
    <source>
        <dbReference type="RuleBase" id="RU000660"/>
    </source>
</evidence>
<dbReference type="InterPro" id="IPR000456">
    <property type="entry name" value="Ribosomal_bL17"/>
</dbReference>
<dbReference type="GO" id="GO:0006412">
    <property type="term" value="P:translation"/>
    <property type="evidence" value="ECO:0007669"/>
    <property type="project" value="InterPro"/>
</dbReference>